<feature type="domain" description="FecR N-terminal" evidence="1">
    <location>
        <begin position="22"/>
        <end position="60"/>
    </location>
</feature>
<accession>A0ABZ0WRB2</accession>
<dbReference type="EMBL" id="CP139965">
    <property type="protein sequence ID" value="WQD79950.1"/>
    <property type="molecule type" value="Genomic_DNA"/>
</dbReference>
<sequence length="83" mass="9760">MKVSQLHDSSCRTHTVSAQIRDAAVRWVLWLRSREANEADREAFRRWRMQSEAHARAARDIVWLWKMLGMPGREATDWASSVH</sequence>
<keyword evidence="3" id="KW-1185">Reference proteome</keyword>
<reference evidence="2 3" key="1">
    <citation type="submission" date="2023-12" db="EMBL/GenBank/DDBJ databases">
        <title>Genome sequencing and assembly of bacterial species from a model synthetic community.</title>
        <authorList>
            <person name="Hogle S.L."/>
        </authorList>
    </citation>
    <scope>NUCLEOTIDE SEQUENCE [LARGE SCALE GENOMIC DNA]</scope>
    <source>
        <strain evidence="2 3">HAMBI 2494</strain>
    </source>
</reference>
<protein>
    <submittedName>
        <fullName evidence="2">DUF4880 domain-containing protein</fullName>
    </submittedName>
</protein>
<dbReference type="Proteomes" id="UP001325479">
    <property type="component" value="Chromosome"/>
</dbReference>
<evidence type="ECO:0000313" key="2">
    <source>
        <dbReference type="EMBL" id="WQD79950.1"/>
    </source>
</evidence>
<evidence type="ECO:0000313" key="3">
    <source>
        <dbReference type="Proteomes" id="UP001325479"/>
    </source>
</evidence>
<organism evidence="2 3">
    <name type="scientific">Paraburkholderia kururiensis</name>
    <dbReference type="NCBI Taxonomy" id="984307"/>
    <lineage>
        <taxon>Bacteria</taxon>
        <taxon>Pseudomonadati</taxon>
        <taxon>Pseudomonadota</taxon>
        <taxon>Betaproteobacteria</taxon>
        <taxon>Burkholderiales</taxon>
        <taxon>Burkholderiaceae</taxon>
        <taxon>Paraburkholderia</taxon>
    </lineage>
</organism>
<dbReference type="RefSeq" id="WP_114814961.1">
    <property type="nucleotide sequence ID" value="NZ_CP139965.1"/>
</dbReference>
<proteinExistence type="predicted"/>
<dbReference type="Pfam" id="PF16220">
    <property type="entry name" value="DUF4880"/>
    <property type="match status" value="1"/>
</dbReference>
<name>A0ABZ0WRB2_9BURK</name>
<evidence type="ECO:0000259" key="1">
    <source>
        <dbReference type="Pfam" id="PF16220"/>
    </source>
</evidence>
<dbReference type="InterPro" id="IPR032623">
    <property type="entry name" value="FecR_N"/>
</dbReference>
<gene>
    <name evidence="2" type="ORF">U0042_09860</name>
</gene>